<accession>A0A6A4RNF5</accession>
<organism evidence="1 2">
    <name type="scientific">Scophthalmus maximus</name>
    <name type="common">Turbot</name>
    <name type="synonym">Psetta maxima</name>
    <dbReference type="NCBI Taxonomy" id="52904"/>
    <lineage>
        <taxon>Eukaryota</taxon>
        <taxon>Metazoa</taxon>
        <taxon>Chordata</taxon>
        <taxon>Craniata</taxon>
        <taxon>Vertebrata</taxon>
        <taxon>Euteleostomi</taxon>
        <taxon>Actinopterygii</taxon>
        <taxon>Neopterygii</taxon>
        <taxon>Teleostei</taxon>
        <taxon>Neoteleostei</taxon>
        <taxon>Acanthomorphata</taxon>
        <taxon>Carangaria</taxon>
        <taxon>Pleuronectiformes</taxon>
        <taxon>Pleuronectoidei</taxon>
        <taxon>Scophthalmidae</taxon>
        <taxon>Scophthalmus</taxon>
    </lineage>
</organism>
<evidence type="ECO:0000313" key="2">
    <source>
        <dbReference type="Proteomes" id="UP000438429"/>
    </source>
</evidence>
<dbReference type="Proteomes" id="UP000438429">
    <property type="component" value="Unassembled WGS sequence"/>
</dbReference>
<gene>
    <name evidence="1" type="ORF">F2P81_025947</name>
</gene>
<protein>
    <submittedName>
        <fullName evidence="1">Uncharacterized protein</fullName>
    </submittedName>
</protein>
<sequence length="70" mass="7919">MRSIEKKRRDVPVTRLASAAVQQKKIILGTSSFAFPDRSHEFSFIFSSSANGPGSQRLWTGPRLLCLYFE</sequence>
<reference evidence="1 2" key="1">
    <citation type="submission" date="2019-06" db="EMBL/GenBank/DDBJ databases">
        <title>Draft genomes of female and male turbot (Scophthalmus maximus).</title>
        <authorList>
            <person name="Xu H."/>
            <person name="Xu X.-W."/>
            <person name="Shao C."/>
            <person name="Chen S."/>
        </authorList>
    </citation>
    <scope>NUCLEOTIDE SEQUENCE [LARGE SCALE GENOMIC DNA]</scope>
    <source>
        <strain evidence="1">Ysfricsl-2016a</strain>
        <tissue evidence="1">Blood</tissue>
    </source>
</reference>
<comment type="caution">
    <text evidence="1">The sequence shown here is derived from an EMBL/GenBank/DDBJ whole genome shotgun (WGS) entry which is preliminary data.</text>
</comment>
<proteinExistence type="predicted"/>
<evidence type="ECO:0000313" key="1">
    <source>
        <dbReference type="EMBL" id="KAF0021799.1"/>
    </source>
</evidence>
<dbReference type="AlphaFoldDB" id="A0A6A4RNF5"/>
<name>A0A6A4RNF5_SCOMX</name>
<dbReference type="EMBL" id="VEVO01001830">
    <property type="protein sequence ID" value="KAF0021799.1"/>
    <property type="molecule type" value="Genomic_DNA"/>
</dbReference>